<evidence type="ECO:0000313" key="2">
    <source>
        <dbReference type="Proteomes" id="UP000008068"/>
    </source>
</evidence>
<reference evidence="2" key="1">
    <citation type="submission" date="2011-07" db="EMBL/GenBank/DDBJ databases">
        <authorList>
            <consortium name="Caenorhabditis brenneri Sequencing and Analysis Consortium"/>
            <person name="Wilson R.K."/>
        </authorList>
    </citation>
    <scope>NUCLEOTIDE SEQUENCE [LARGE SCALE GENOMIC DNA]</scope>
    <source>
        <strain evidence="2">PB2801</strain>
    </source>
</reference>
<protein>
    <submittedName>
        <fullName evidence="1">Uncharacterized protein</fullName>
    </submittedName>
</protein>
<gene>
    <name evidence="1" type="ORF">CAEBREN_17060</name>
</gene>
<proteinExistence type="predicted"/>
<accession>G0MZY4</accession>
<keyword evidence="2" id="KW-1185">Reference proteome</keyword>
<organism evidence="2">
    <name type="scientific">Caenorhabditis brenneri</name>
    <name type="common">Nematode worm</name>
    <dbReference type="NCBI Taxonomy" id="135651"/>
    <lineage>
        <taxon>Eukaryota</taxon>
        <taxon>Metazoa</taxon>
        <taxon>Ecdysozoa</taxon>
        <taxon>Nematoda</taxon>
        <taxon>Chromadorea</taxon>
        <taxon>Rhabditida</taxon>
        <taxon>Rhabditina</taxon>
        <taxon>Rhabditomorpha</taxon>
        <taxon>Rhabditoidea</taxon>
        <taxon>Rhabditidae</taxon>
        <taxon>Peloderinae</taxon>
        <taxon>Caenorhabditis</taxon>
    </lineage>
</organism>
<dbReference type="InParanoid" id="G0MZY4"/>
<dbReference type="HOGENOM" id="CLU_2160611_0_0_1"/>
<evidence type="ECO:0000313" key="1">
    <source>
        <dbReference type="EMBL" id="EGT48573.1"/>
    </source>
</evidence>
<dbReference type="AlphaFoldDB" id="G0MZY4"/>
<dbReference type="Proteomes" id="UP000008068">
    <property type="component" value="Unassembled WGS sequence"/>
</dbReference>
<sequence length="111" mass="12796">MMQARRLDKTFSFVNLKESCPQKRLEMELLKLGVTGSNVRMIPMPTLQGDHICMPFDVDDLAGRRRMQEVIRSQNWIQLYSIHSLNSDHPFFCMQQTKESLLGTIILAATP</sequence>
<dbReference type="EMBL" id="GL379823">
    <property type="protein sequence ID" value="EGT48573.1"/>
    <property type="molecule type" value="Genomic_DNA"/>
</dbReference>
<name>G0MZY4_CAEBE</name>